<organism evidence="15 16">
    <name type="scientific">Russula ochroleuca</name>
    <dbReference type="NCBI Taxonomy" id="152965"/>
    <lineage>
        <taxon>Eukaryota</taxon>
        <taxon>Fungi</taxon>
        <taxon>Dikarya</taxon>
        <taxon>Basidiomycota</taxon>
        <taxon>Agaricomycotina</taxon>
        <taxon>Agaricomycetes</taxon>
        <taxon>Russulales</taxon>
        <taxon>Russulaceae</taxon>
        <taxon>Russula</taxon>
    </lineage>
</organism>
<dbReference type="SUPFAM" id="SSF52279">
    <property type="entry name" value="Beta-D-glucan exohydrolase, C-terminal domain"/>
    <property type="match status" value="1"/>
</dbReference>
<dbReference type="Gene3D" id="2.60.40.10">
    <property type="entry name" value="Immunoglobulins"/>
    <property type="match status" value="1"/>
</dbReference>
<evidence type="ECO:0000313" key="16">
    <source>
        <dbReference type="Proteomes" id="UP000759537"/>
    </source>
</evidence>
<dbReference type="PANTHER" id="PTHR42715:SF2">
    <property type="entry name" value="BETA-GLUCOSIDASE F-RELATED"/>
    <property type="match status" value="1"/>
</dbReference>
<dbReference type="InterPro" id="IPR019800">
    <property type="entry name" value="Glyco_hydro_3_AS"/>
</dbReference>
<feature type="region of interest" description="Disordered" evidence="12">
    <location>
        <begin position="29"/>
        <end position="62"/>
    </location>
</feature>
<dbReference type="Pfam" id="PF14310">
    <property type="entry name" value="Fn3-like"/>
    <property type="match status" value="1"/>
</dbReference>
<dbReference type="Pfam" id="PF01915">
    <property type="entry name" value="Glyco_hydro_3_C"/>
    <property type="match status" value="1"/>
</dbReference>
<evidence type="ECO:0000256" key="13">
    <source>
        <dbReference type="SAM" id="SignalP"/>
    </source>
</evidence>
<dbReference type="FunFam" id="3.40.50.1700:FF:000003">
    <property type="entry name" value="Probable beta-glucosidase"/>
    <property type="match status" value="1"/>
</dbReference>
<evidence type="ECO:0000256" key="1">
    <source>
        <dbReference type="ARBA" id="ARBA00000448"/>
    </source>
</evidence>
<comment type="caution">
    <text evidence="15">The sequence shown here is derived from an EMBL/GenBank/DDBJ whole genome shotgun (WGS) entry which is preliminary data.</text>
</comment>
<dbReference type="EC" id="3.2.1.21" evidence="4 11"/>
<dbReference type="Proteomes" id="UP000759537">
    <property type="component" value="Unassembled WGS sequence"/>
</dbReference>
<evidence type="ECO:0000256" key="4">
    <source>
        <dbReference type="ARBA" id="ARBA00012744"/>
    </source>
</evidence>
<dbReference type="InterPro" id="IPR036962">
    <property type="entry name" value="Glyco_hydro_3_N_sf"/>
</dbReference>
<dbReference type="InterPro" id="IPR017853">
    <property type="entry name" value="GH"/>
</dbReference>
<evidence type="ECO:0000256" key="9">
    <source>
        <dbReference type="ARBA" id="ARBA00023295"/>
    </source>
</evidence>
<evidence type="ECO:0000256" key="2">
    <source>
        <dbReference type="ARBA" id="ARBA00004987"/>
    </source>
</evidence>
<dbReference type="PRINTS" id="PR00133">
    <property type="entry name" value="GLHYDRLASE3"/>
</dbReference>
<keyword evidence="13" id="KW-0732">Signal</keyword>
<feature type="signal peptide" evidence="13">
    <location>
        <begin position="1"/>
        <end position="17"/>
    </location>
</feature>
<evidence type="ECO:0000256" key="8">
    <source>
        <dbReference type="ARBA" id="ARBA00023277"/>
    </source>
</evidence>
<evidence type="ECO:0000256" key="10">
    <source>
        <dbReference type="ARBA" id="ARBA00023326"/>
    </source>
</evidence>
<dbReference type="SMART" id="SM01217">
    <property type="entry name" value="Fn3_like"/>
    <property type="match status" value="1"/>
</dbReference>
<dbReference type="Gene3D" id="3.20.20.300">
    <property type="entry name" value="Glycoside hydrolase, family 3, N-terminal domain"/>
    <property type="match status" value="1"/>
</dbReference>
<feature type="domain" description="Fibronectin type III-like" evidence="14">
    <location>
        <begin position="768"/>
        <end position="837"/>
    </location>
</feature>
<dbReference type="FunFam" id="3.20.20.300:FF:000002">
    <property type="entry name" value="Probable beta-glucosidase"/>
    <property type="match status" value="1"/>
</dbReference>
<sequence>MRSSAIFILLVAARASAAPSLSTLTSSSFPLPSSLSSTPPPSSSSSNLASLPSSGSNNSPPSVLPITTSISVLTEPGPSPIPISPYPFAPIQSPSSEPPIPGVYPATSPKHPPPVESPVLVPNFASAWTTAYDKAKAKVETWTLEEKVNITTGVGTANGRCIGNIAPIDDFSGLCLEDSPLGVRLADFVTVFPAAINAVSTWKRSLLRARGIAMGKEHVGKGVNIALGPMMNMARVVQGGRNWEGFGPDPFLAGVGAYETILGMQSAGVQACAKHYINNEQENQRTRESSNVDDRTQHEIYVAPFLRSVMAGLASVMCSYNLVDGTYACENNHTLNSILKNELGFQGFIMSDWGAQRSTMSAMTGLDMTMPGDSNSSYFGAILAAYVENGTIPETRVDDMATRILASWYLLGQDSPNYPKTNFNAFFPLDDATNEHIDVQDDHGKLVREIDTSSIVLLKNVNNTLPLKKPRKIVLIGSDAAPAHIAGPNEFPDQAGVDGVLAVGWGSGTAWFTYKISPYEAFQARARVDHTSFSWFFNDFDSVGAATAAVQQDVAIVFLQADSGEDIDRSNLTAWLNGDALVQAVASQNNNTIVVINSAGQLILEPWIDHPNVTAVVWAGLEGTETGNALVDVIYGAVNPSGRLPYTIAKSPQDYPAQAVEGGNGEEILNITYSEGLFIDYRHFDAANIMPRFEFGFGMSYTVFEYSGLSIVPVEDVGEDQDGQLEANWLTAKPGPRGVGSSTALWLHRAAYTVSFTVQNTGQVAGTEIPQVYLHFPAGAGEPPSVLRGFTDVELQPGEEKSVNVTLSRYDLSVWDVPSQSWMRALGTYSLSVGTSSRDFRLKGTLPL</sequence>
<feature type="chain" id="PRO_5040236118" description="beta-glucosidase" evidence="13">
    <location>
        <begin position="18"/>
        <end position="848"/>
    </location>
</feature>
<keyword evidence="10 11" id="KW-0624">Polysaccharide degradation</keyword>
<reference evidence="15" key="1">
    <citation type="submission" date="2019-10" db="EMBL/GenBank/DDBJ databases">
        <authorList>
            <consortium name="DOE Joint Genome Institute"/>
            <person name="Kuo A."/>
            <person name="Miyauchi S."/>
            <person name="Kiss E."/>
            <person name="Drula E."/>
            <person name="Kohler A."/>
            <person name="Sanchez-Garcia M."/>
            <person name="Andreopoulos B."/>
            <person name="Barry K.W."/>
            <person name="Bonito G."/>
            <person name="Buee M."/>
            <person name="Carver A."/>
            <person name="Chen C."/>
            <person name="Cichocki N."/>
            <person name="Clum A."/>
            <person name="Culley D."/>
            <person name="Crous P.W."/>
            <person name="Fauchery L."/>
            <person name="Girlanda M."/>
            <person name="Hayes R."/>
            <person name="Keri Z."/>
            <person name="LaButti K."/>
            <person name="Lipzen A."/>
            <person name="Lombard V."/>
            <person name="Magnuson J."/>
            <person name="Maillard F."/>
            <person name="Morin E."/>
            <person name="Murat C."/>
            <person name="Nolan M."/>
            <person name="Ohm R."/>
            <person name="Pangilinan J."/>
            <person name="Pereira M."/>
            <person name="Perotto S."/>
            <person name="Peter M."/>
            <person name="Riley R."/>
            <person name="Sitrit Y."/>
            <person name="Stielow B."/>
            <person name="Szollosi G."/>
            <person name="Zifcakova L."/>
            <person name="Stursova M."/>
            <person name="Spatafora J.W."/>
            <person name="Tedersoo L."/>
            <person name="Vaario L.-M."/>
            <person name="Yamada A."/>
            <person name="Yan M."/>
            <person name="Wang P."/>
            <person name="Xu J."/>
            <person name="Bruns T."/>
            <person name="Baldrian P."/>
            <person name="Vilgalys R."/>
            <person name="Henrissat B."/>
            <person name="Grigoriev I.V."/>
            <person name="Hibbett D."/>
            <person name="Nagy L.G."/>
            <person name="Martin F.M."/>
        </authorList>
    </citation>
    <scope>NUCLEOTIDE SEQUENCE</scope>
    <source>
        <strain evidence="15">Prilba</strain>
    </source>
</reference>
<dbReference type="GO" id="GO:0008422">
    <property type="term" value="F:beta-glucosidase activity"/>
    <property type="evidence" value="ECO:0007669"/>
    <property type="project" value="UniProtKB-EC"/>
</dbReference>
<comment type="similarity">
    <text evidence="3 11">Belongs to the glycosyl hydrolase 3 family.</text>
</comment>
<dbReference type="InterPro" id="IPR002772">
    <property type="entry name" value="Glyco_hydro_3_C"/>
</dbReference>
<keyword evidence="9 11" id="KW-0326">Glycosidase</keyword>
<keyword evidence="8 11" id="KW-0119">Carbohydrate metabolism</keyword>
<dbReference type="Pfam" id="PF00933">
    <property type="entry name" value="Glyco_hydro_3"/>
    <property type="match status" value="1"/>
</dbReference>
<proteinExistence type="inferred from homology"/>
<dbReference type="InterPro" id="IPR036881">
    <property type="entry name" value="Glyco_hydro_3_C_sf"/>
</dbReference>
<keyword evidence="6" id="KW-0136">Cellulose degradation</keyword>
<dbReference type="PROSITE" id="PS00775">
    <property type="entry name" value="GLYCOSYL_HYDROL_F3"/>
    <property type="match status" value="1"/>
</dbReference>
<evidence type="ECO:0000256" key="12">
    <source>
        <dbReference type="SAM" id="MobiDB-lite"/>
    </source>
</evidence>
<evidence type="ECO:0000256" key="6">
    <source>
        <dbReference type="ARBA" id="ARBA00023001"/>
    </source>
</evidence>
<dbReference type="GO" id="GO:0030245">
    <property type="term" value="P:cellulose catabolic process"/>
    <property type="evidence" value="ECO:0007669"/>
    <property type="project" value="UniProtKB-KW"/>
</dbReference>
<dbReference type="InterPro" id="IPR026891">
    <property type="entry name" value="Fn3-like"/>
</dbReference>
<comment type="catalytic activity">
    <reaction evidence="1 11">
        <text>Hydrolysis of terminal, non-reducing beta-D-glucosyl residues with release of beta-D-glucose.</text>
        <dbReference type="EC" id="3.2.1.21"/>
    </reaction>
</comment>
<dbReference type="PANTHER" id="PTHR42715">
    <property type="entry name" value="BETA-GLUCOSIDASE"/>
    <property type="match status" value="1"/>
</dbReference>
<evidence type="ECO:0000256" key="11">
    <source>
        <dbReference type="RuleBase" id="RU361161"/>
    </source>
</evidence>
<evidence type="ECO:0000313" key="15">
    <source>
        <dbReference type="EMBL" id="KAF8487505.1"/>
    </source>
</evidence>
<dbReference type="EMBL" id="WHVB01000001">
    <property type="protein sequence ID" value="KAF8487505.1"/>
    <property type="molecule type" value="Genomic_DNA"/>
</dbReference>
<dbReference type="OrthoDB" id="416222at2759"/>
<dbReference type="InterPro" id="IPR001764">
    <property type="entry name" value="Glyco_hydro_3_N"/>
</dbReference>
<dbReference type="SUPFAM" id="SSF51445">
    <property type="entry name" value="(Trans)glycosidases"/>
    <property type="match status" value="1"/>
</dbReference>
<dbReference type="AlphaFoldDB" id="A0A9P5TE88"/>
<accession>A0A9P5TE88</accession>
<name>A0A9P5TE88_9AGAM</name>
<evidence type="ECO:0000256" key="3">
    <source>
        <dbReference type="ARBA" id="ARBA00005336"/>
    </source>
</evidence>
<evidence type="ECO:0000256" key="5">
    <source>
        <dbReference type="ARBA" id="ARBA00022801"/>
    </source>
</evidence>
<evidence type="ECO:0000259" key="14">
    <source>
        <dbReference type="SMART" id="SM01217"/>
    </source>
</evidence>
<gene>
    <name evidence="15" type="ORF">DFH94DRAFT_688024</name>
</gene>
<protein>
    <recommendedName>
        <fullName evidence="4 11">beta-glucosidase</fullName>
        <ecNumber evidence="4 11">3.2.1.21</ecNumber>
    </recommendedName>
</protein>
<evidence type="ECO:0000256" key="7">
    <source>
        <dbReference type="ARBA" id="ARBA00023180"/>
    </source>
</evidence>
<keyword evidence="16" id="KW-1185">Reference proteome</keyword>
<dbReference type="Gene3D" id="3.40.50.1700">
    <property type="entry name" value="Glycoside hydrolase family 3 C-terminal domain"/>
    <property type="match status" value="1"/>
</dbReference>
<dbReference type="InterPro" id="IPR013783">
    <property type="entry name" value="Ig-like_fold"/>
</dbReference>
<keyword evidence="7" id="KW-0325">Glycoprotein</keyword>
<comment type="pathway">
    <text evidence="2 11">Glycan metabolism; cellulose degradation.</text>
</comment>
<keyword evidence="5 11" id="KW-0378">Hydrolase</keyword>
<dbReference type="InterPro" id="IPR050288">
    <property type="entry name" value="Cellulose_deg_GH3"/>
</dbReference>
<reference evidence="15" key="2">
    <citation type="journal article" date="2020" name="Nat. Commun.">
        <title>Large-scale genome sequencing of mycorrhizal fungi provides insights into the early evolution of symbiotic traits.</title>
        <authorList>
            <person name="Miyauchi S."/>
            <person name="Kiss E."/>
            <person name="Kuo A."/>
            <person name="Drula E."/>
            <person name="Kohler A."/>
            <person name="Sanchez-Garcia M."/>
            <person name="Morin E."/>
            <person name="Andreopoulos B."/>
            <person name="Barry K.W."/>
            <person name="Bonito G."/>
            <person name="Buee M."/>
            <person name="Carver A."/>
            <person name="Chen C."/>
            <person name="Cichocki N."/>
            <person name="Clum A."/>
            <person name="Culley D."/>
            <person name="Crous P.W."/>
            <person name="Fauchery L."/>
            <person name="Girlanda M."/>
            <person name="Hayes R.D."/>
            <person name="Keri Z."/>
            <person name="LaButti K."/>
            <person name="Lipzen A."/>
            <person name="Lombard V."/>
            <person name="Magnuson J."/>
            <person name="Maillard F."/>
            <person name="Murat C."/>
            <person name="Nolan M."/>
            <person name="Ohm R.A."/>
            <person name="Pangilinan J."/>
            <person name="Pereira M.F."/>
            <person name="Perotto S."/>
            <person name="Peter M."/>
            <person name="Pfister S."/>
            <person name="Riley R."/>
            <person name="Sitrit Y."/>
            <person name="Stielow J.B."/>
            <person name="Szollosi G."/>
            <person name="Zifcakova L."/>
            <person name="Stursova M."/>
            <person name="Spatafora J.W."/>
            <person name="Tedersoo L."/>
            <person name="Vaario L.M."/>
            <person name="Yamada A."/>
            <person name="Yan M."/>
            <person name="Wang P."/>
            <person name="Xu J."/>
            <person name="Bruns T."/>
            <person name="Baldrian P."/>
            <person name="Vilgalys R."/>
            <person name="Dunand C."/>
            <person name="Henrissat B."/>
            <person name="Grigoriev I.V."/>
            <person name="Hibbett D."/>
            <person name="Nagy L.G."/>
            <person name="Martin F.M."/>
        </authorList>
    </citation>
    <scope>NUCLEOTIDE SEQUENCE</scope>
    <source>
        <strain evidence="15">Prilba</strain>
    </source>
</reference>